<evidence type="ECO:0000256" key="1">
    <source>
        <dbReference type="SAM" id="MobiDB-lite"/>
    </source>
</evidence>
<dbReference type="EMBL" id="BTGU01000531">
    <property type="protein sequence ID" value="GMN67986.1"/>
    <property type="molecule type" value="Genomic_DNA"/>
</dbReference>
<accession>A0AA88JDC0</accession>
<keyword evidence="4" id="KW-1185">Reference proteome</keyword>
<dbReference type="AlphaFoldDB" id="A0AA88JDC0"/>
<feature type="region of interest" description="Disordered" evidence="1">
    <location>
        <begin position="1"/>
        <end position="37"/>
    </location>
</feature>
<proteinExistence type="predicted"/>
<protein>
    <submittedName>
        <fullName evidence="2">Uncharacterized protein</fullName>
    </submittedName>
</protein>
<evidence type="ECO:0000313" key="2">
    <source>
        <dbReference type="EMBL" id="GMN67986.1"/>
    </source>
</evidence>
<dbReference type="EMBL" id="BTGU01000532">
    <property type="protein sequence ID" value="GMN67993.1"/>
    <property type="molecule type" value="Genomic_DNA"/>
</dbReference>
<sequence>MSSSSSVLKPPPPTLFSISQHPSSTLLPPFSSSKQPSSKKYEAELEDILLEEKVLRRTLAVQDFKGSTEHFELRRISNVISAAVNILSLEGKVEEECISLVINVGLLADGDIVSEIRSQSDDDGKIRGRRIVRQRGSGADSFPLSQSRRRDIGRQSSRSSQAATVGLTTISRLTGNDDLADVGGAGAHNGRRFQAELERGRFDGDGDGEIVVIWPLDGRCCGGEDDTRFRRDFLVSWREVPFAKLDCPTALTALRSPQRRRKEI</sequence>
<name>A0AA88JDC0_FICCA</name>
<comment type="caution">
    <text evidence="2">The sequence shown here is derived from an EMBL/GenBank/DDBJ whole genome shotgun (WGS) entry which is preliminary data.</text>
</comment>
<organism evidence="2 4">
    <name type="scientific">Ficus carica</name>
    <name type="common">Common fig</name>
    <dbReference type="NCBI Taxonomy" id="3494"/>
    <lineage>
        <taxon>Eukaryota</taxon>
        <taxon>Viridiplantae</taxon>
        <taxon>Streptophyta</taxon>
        <taxon>Embryophyta</taxon>
        <taxon>Tracheophyta</taxon>
        <taxon>Spermatophyta</taxon>
        <taxon>Magnoliopsida</taxon>
        <taxon>eudicotyledons</taxon>
        <taxon>Gunneridae</taxon>
        <taxon>Pentapetalae</taxon>
        <taxon>rosids</taxon>
        <taxon>fabids</taxon>
        <taxon>Rosales</taxon>
        <taxon>Moraceae</taxon>
        <taxon>Ficeae</taxon>
        <taxon>Ficus</taxon>
    </lineage>
</organism>
<feature type="compositionally biased region" description="Polar residues" evidence="1">
    <location>
        <begin position="154"/>
        <end position="163"/>
    </location>
</feature>
<feature type="region of interest" description="Disordered" evidence="1">
    <location>
        <begin position="137"/>
        <end position="163"/>
    </location>
</feature>
<gene>
    <name evidence="2" type="ORF">TIFTF001_037046</name>
    <name evidence="3" type="ORF">TIFTF001_037051</name>
</gene>
<evidence type="ECO:0000313" key="3">
    <source>
        <dbReference type="EMBL" id="GMN67993.1"/>
    </source>
</evidence>
<evidence type="ECO:0000313" key="4">
    <source>
        <dbReference type="Proteomes" id="UP001187192"/>
    </source>
</evidence>
<feature type="compositionally biased region" description="Low complexity" evidence="1">
    <location>
        <begin position="22"/>
        <end position="37"/>
    </location>
</feature>
<reference evidence="2" key="1">
    <citation type="submission" date="2023-07" db="EMBL/GenBank/DDBJ databases">
        <title>draft genome sequence of fig (Ficus carica).</title>
        <authorList>
            <person name="Takahashi T."/>
            <person name="Nishimura K."/>
        </authorList>
    </citation>
    <scope>NUCLEOTIDE SEQUENCE</scope>
</reference>
<dbReference type="Proteomes" id="UP001187192">
    <property type="component" value="Unassembled WGS sequence"/>
</dbReference>